<keyword evidence="5 6" id="KW-0665">Pyrimidine biosynthesis</keyword>
<sequence>MSKSISEILLNIGAVKINTDEKFTWASGIKSPIYCDNRKTIGFPEKREQIVEAFVASIKENFSDVEVIAGTATAGIPHAAFIAQEMALPMVYVRGEKKAHGAGKQIEGCEVDGKKVVVIEDLLSTGGSSLKAVNALKESGAEVLGVSAIFSYELAKLKENFGAELLEYHTLTNLDELLEESEKSDALTKEQVTTVKEFRDSL</sequence>
<dbReference type="InterPro" id="IPR000836">
    <property type="entry name" value="PRTase_dom"/>
</dbReference>
<evidence type="ECO:0000259" key="7">
    <source>
        <dbReference type="Pfam" id="PF00156"/>
    </source>
</evidence>
<dbReference type="Gene3D" id="3.40.50.2020">
    <property type="match status" value="1"/>
</dbReference>
<reference evidence="8 9" key="1">
    <citation type="submission" date="2020-07" db="EMBL/GenBank/DDBJ databases">
        <authorList>
            <person name="Criscuolo A."/>
        </authorList>
    </citation>
    <scope>NUCLEOTIDE SEQUENCE [LARGE SCALE GENOMIC DNA]</scope>
    <source>
        <strain evidence="9">CIP 111030</strain>
    </source>
</reference>
<gene>
    <name evidence="6 8" type="primary">pyrE</name>
    <name evidence="8" type="ORF">JEOSCH030_00952</name>
</gene>
<organism evidence="8 9">
    <name type="scientific">Phocicoccus schoeneichii</name>
    <dbReference type="NCBI Taxonomy" id="1812261"/>
    <lineage>
        <taxon>Bacteria</taxon>
        <taxon>Bacillati</taxon>
        <taxon>Bacillota</taxon>
        <taxon>Bacilli</taxon>
        <taxon>Bacillales</taxon>
        <taxon>Salinicoccaceae</taxon>
        <taxon>Phocicoccus</taxon>
    </lineage>
</organism>
<dbReference type="GO" id="GO:0004588">
    <property type="term" value="F:orotate phosphoribosyltransferase activity"/>
    <property type="evidence" value="ECO:0007669"/>
    <property type="project" value="UniProtKB-UniRule"/>
</dbReference>
<comment type="pathway">
    <text evidence="1 6">Pyrimidine metabolism; UMP biosynthesis via de novo pathway; UMP from orotate: step 1/2.</text>
</comment>
<evidence type="ECO:0000256" key="5">
    <source>
        <dbReference type="ARBA" id="ARBA00022975"/>
    </source>
</evidence>
<dbReference type="EMBL" id="CAJEWE010000010">
    <property type="protein sequence ID" value="CAD2075982.1"/>
    <property type="molecule type" value="Genomic_DNA"/>
</dbReference>
<evidence type="ECO:0000313" key="9">
    <source>
        <dbReference type="Proteomes" id="UP000521032"/>
    </source>
</evidence>
<name>A0A6V7RFZ3_9BACL</name>
<dbReference type="GO" id="GO:0044205">
    <property type="term" value="P:'de novo' UMP biosynthetic process"/>
    <property type="evidence" value="ECO:0007669"/>
    <property type="project" value="UniProtKB-UniRule"/>
</dbReference>
<dbReference type="AlphaFoldDB" id="A0A6V7RFZ3"/>
<evidence type="ECO:0000256" key="3">
    <source>
        <dbReference type="ARBA" id="ARBA00022676"/>
    </source>
</evidence>
<comment type="cofactor">
    <cofactor evidence="6">
        <name>Mg(2+)</name>
        <dbReference type="ChEBI" id="CHEBI:18420"/>
    </cofactor>
</comment>
<evidence type="ECO:0000313" key="8">
    <source>
        <dbReference type="EMBL" id="CAD2075982.1"/>
    </source>
</evidence>
<evidence type="ECO:0000256" key="6">
    <source>
        <dbReference type="HAMAP-Rule" id="MF_01208"/>
    </source>
</evidence>
<feature type="domain" description="Phosphoribosyltransferase" evidence="7">
    <location>
        <begin position="46"/>
        <end position="150"/>
    </location>
</feature>
<feature type="binding site" evidence="6">
    <location>
        <position position="124"/>
    </location>
    <ligand>
        <name>orotate</name>
        <dbReference type="ChEBI" id="CHEBI:30839"/>
    </ligand>
</feature>
<dbReference type="GO" id="GO:0000287">
    <property type="term" value="F:magnesium ion binding"/>
    <property type="evidence" value="ECO:0007669"/>
    <property type="project" value="UniProtKB-UniRule"/>
</dbReference>
<dbReference type="InterPro" id="IPR023031">
    <property type="entry name" value="OPRT"/>
</dbReference>
<dbReference type="PANTHER" id="PTHR19278">
    <property type="entry name" value="OROTATE PHOSPHORIBOSYLTRANSFERASE"/>
    <property type="match status" value="1"/>
</dbReference>
<evidence type="ECO:0000256" key="2">
    <source>
        <dbReference type="ARBA" id="ARBA00011971"/>
    </source>
</evidence>
<comment type="similarity">
    <text evidence="6">Belongs to the purine/pyrimidine phosphoribosyltransferase family. PyrE subfamily.</text>
</comment>
<evidence type="ECO:0000256" key="4">
    <source>
        <dbReference type="ARBA" id="ARBA00022679"/>
    </source>
</evidence>
<dbReference type="NCBIfam" id="TIGR00336">
    <property type="entry name" value="pyrE"/>
    <property type="match status" value="1"/>
</dbReference>
<dbReference type="InterPro" id="IPR004467">
    <property type="entry name" value="Or_phspho_trans_dom"/>
</dbReference>
<comment type="subunit">
    <text evidence="6">Homodimer.</text>
</comment>
<dbReference type="CDD" id="cd06223">
    <property type="entry name" value="PRTases_typeI"/>
    <property type="match status" value="1"/>
</dbReference>
<comment type="catalytic activity">
    <reaction evidence="6">
        <text>orotidine 5'-phosphate + diphosphate = orotate + 5-phospho-alpha-D-ribose 1-diphosphate</text>
        <dbReference type="Rhea" id="RHEA:10380"/>
        <dbReference type="ChEBI" id="CHEBI:30839"/>
        <dbReference type="ChEBI" id="CHEBI:33019"/>
        <dbReference type="ChEBI" id="CHEBI:57538"/>
        <dbReference type="ChEBI" id="CHEBI:58017"/>
        <dbReference type="EC" id="2.4.2.10"/>
    </reaction>
</comment>
<feature type="binding site" evidence="6">
    <location>
        <position position="94"/>
    </location>
    <ligand>
        <name>5-phospho-alpha-D-ribose 1-diphosphate</name>
        <dbReference type="ChEBI" id="CHEBI:58017"/>
        <note>ligand shared between dimeric partners</note>
    </ligand>
</feature>
<keyword evidence="6" id="KW-0460">Magnesium</keyword>
<dbReference type="Pfam" id="PF00156">
    <property type="entry name" value="Pribosyltran"/>
    <property type="match status" value="1"/>
</dbReference>
<dbReference type="HAMAP" id="MF_01208">
    <property type="entry name" value="PyrE"/>
    <property type="match status" value="1"/>
</dbReference>
<dbReference type="SUPFAM" id="SSF53271">
    <property type="entry name" value="PRTase-like"/>
    <property type="match status" value="1"/>
</dbReference>
<feature type="binding site" description="in other chain" evidence="6">
    <location>
        <begin position="120"/>
        <end position="128"/>
    </location>
    <ligand>
        <name>5-phospho-alpha-D-ribose 1-diphosphate</name>
        <dbReference type="ChEBI" id="CHEBI:58017"/>
        <note>ligand shared between dimeric partners</note>
    </ligand>
</feature>
<comment type="caution">
    <text evidence="6">Lacks conserved residue(s) required for the propagation of feature annotation.</text>
</comment>
<dbReference type="Proteomes" id="UP000521032">
    <property type="component" value="Unassembled WGS sequence"/>
</dbReference>
<comment type="caution">
    <text evidence="8">The sequence shown here is derived from an EMBL/GenBank/DDBJ whole genome shotgun (WGS) entry which is preliminary data.</text>
</comment>
<evidence type="ECO:0000256" key="1">
    <source>
        <dbReference type="ARBA" id="ARBA00004889"/>
    </source>
</evidence>
<proteinExistence type="inferred from homology"/>
<dbReference type="GO" id="GO:0019856">
    <property type="term" value="P:pyrimidine nucleobase biosynthetic process"/>
    <property type="evidence" value="ECO:0007669"/>
    <property type="project" value="TreeGrafter"/>
</dbReference>
<dbReference type="UniPathway" id="UPA00070">
    <property type="reaction ID" value="UER00119"/>
</dbReference>
<dbReference type="InterPro" id="IPR029057">
    <property type="entry name" value="PRTase-like"/>
</dbReference>
<accession>A0A6V7RFZ3</accession>
<protein>
    <recommendedName>
        <fullName evidence="2 6">Orotate phosphoribosyltransferase</fullName>
        <shortName evidence="6">OPRT</shortName>
        <shortName evidence="6">OPRTase</shortName>
        <ecNumber evidence="2 6">2.4.2.10</ecNumber>
    </recommendedName>
</protein>
<keyword evidence="3 6" id="KW-0328">Glycosyltransferase</keyword>
<dbReference type="RefSeq" id="WP_186086970.1">
    <property type="nucleotide sequence ID" value="NZ_BMDB01000001.1"/>
</dbReference>
<feature type="binding site" evidence="6">
    <location>
        <position position="98"/>
    </location>
    <ligand>
        <name>5-phospho-alpha-D-ribose 1-diphosphate</name>
        <dbReference type="ChEBI" id="CHEBI:58017"/>
        <note>ligand shared between dimeric partners</note>
    </ligand>
</feature>
<keyword evidence="4 6" id="KW-0808">Transferase</keyword>
<comment type="function">
    <text evidence="6">Catalyzes the transfer of a ribosyl phosphate group from 5-phosphoribose 1-diphosphate to orotate, leading to the formation of orotidine monophosphate (OMP).</text>
</comment>
<keyword evidence="9" id="KW-1185">Reference proteome</keyword>
<dbReference type="PANTHER" id="PTHR19278:SF9">
    <property type="entry name" value="URIDINE 5'-MONOPHOSPHATE SYNTHASE"/>
    <property type="match status" value="1"/>
</dbReference>
<feature type="binding site" evidence="6">
    <location>
        <position position="100"/>
    </location>
    <ligand>
        <name>5-phospho-alpha-D-ribose 1-diphosphate</name>
        <dbReference type="ChEBI" id="CHEBI:58017"/>
        <note>ligand shared between dimeric partners</note>
    </ligand>
</feature>
<dbReference type="EC" id="2.4.2.10" evidence="2 6"/>